<protein>
    <recommendedName>
        <fullName evidence="4">PH domain-containing protein</fullName>
    </recommendedName>
</protein>
<sequence length="183" mass="20066">MLYLLSAVLAASVVVVAAFCRRHGRALPGPEVAIRLKEPVITLWMGGFLWLETAVLIGIGFAFPLMFGGRSDAELNVALFLLLSIVLGAYLMLYGSVKRLDLSETGLLYVDPIGRRRSLRWDDVDGVEAVAGKRFFLLSRHGRIPVGGNRKDMRDCLLFADRHLDPALTGGVFPSLKQSLSLP</sequence>
<keyword evidence="3" id="KW-1185">Reference proteome</keyword>
<comment type="caution">
    <text evidence="2">The sequence shown here is derived from an EMBL/GenBank/DDBJ whole genome shotgun (WGS) entry which is preliminary data.</text>
</comment>
<gene>
    <name evidence="2" type="ORF">CWS72_10005</name>
</gene>
<keyword evidence="1" id="KW-0472">Membrane</keyword>
<dbReference type="EMBL" id="PIUM01000009">
    <property type="protein sequence ID" value="PKU24668.1"/>
    <property type="molecule type" value="Genomic_DNA"/>
</dbReference>
<name>A0A2N3PWB2_9PROT</name>
<evidence type="ECO:0008006" key="4">
    <source>
        <dbReference type="Google" id="ProtNLM"/>
    </source>
</evidence>
<keyword evidence="1" id="KW-1133">Transmembrane helix</keyword>
<reference evidence="3" key="1">
    <citation type="submission" date="2017-12" db="EMBL/GenBank/DDBJ databases">
        <title>Draft genome sequence of Telmatospirillum siberiense 26-4b1T, an acidotolerant peatland alphaproteobacterium potentially involved in sulfur cycling.</title>
        <authorList>
            <person name="Hausmann B."/>
            <person name="Pjevac P."/>
            <person name="Schreck K."/>
            <person name="Herbold C.W."/>
            <person name="Daims H."/>
            <person name="Wagner M."/>
            <person name="Pester M."/>
            <person name="Loy A."/>
        </authorList>
    </citation>
    <scope>NUCLEOTIDE SEQUENCE [LARGE SCALE GENOMIC DNA]</scope>
    <source>
        <strain evidence="3">26-4b1</strain>
    </source>
</reference>
<evidence type="ECO:0000256" key="1">
    <source>
        <dbReference type="SAM" id="Phobius"/>
    </source>
</evidence>
<dbReference type="Proteomes" id="UP000233293">
    <property type="component" value="Unassembled WGS sequence"/>
</dbReference>
<accession>A0A2N3PWB2</accession>
<feature type="transmembrane region" description="Helical" evidence="1">
    <location>
        <begin position="41"/>
        <end position="63"/>
    </location>
</feature>
<dbReference type="RefSeq" id="WP_101250461.1">
    <property type="nucleotide sequence ID" value="NZ_PIUM01000009.1"/>
</dbReference>
<evidence type="ECO:0000313" key="3">
    <source>
        <dbReference type="Proteomes" id="UP000233293"/>
    </source>
</evidence>
<feature type="transmembrane region" description="Helical" evidence="1">
    <location>
        <begin position="75"/>
        <end position="95"/>
    </location>
</feature>
<evidence type="ECO:0000313" key="2">
    <source>
        <dbReference type="EMBL" id="PKU24668.1"/>
    </source>
</evidence>
<dbReference type="AlphaFoldDB" id="A0A2N3PWB2"/>
<organism evidence="2 3">
    <name type="scientific">Telmatospirillum siberiense</name>
    <dbReference type="NCBI Taxonomy" id="382514"/>
    <lineage>
        <taxon>Bacteria</taxon>
        <taxon>Pseudomonadati</taxon>
        <taxon>Pseudomonadota</taxon>
        <taxon>Alphaproteobacteria</taxon>
        <taxon>Rhodospirillales</taxon>
        <taxon>Rhodospirillaceae</taxon>
        <taxon>Telmatospirillum</taxon>
    </lineage>
</organism>
<proteinExistence type="predicted"/>
<keyword evidence="1" id="KW-0812">Transmembrane</keyword>